<evidence type="ECO:0000313" key="3">
    <source>
        <dbReference type="EMBL" id="TDF93756.1"/>
    </source>
</evidence>
<dbReference type="Pfam" id="PF00496">
    <property type="entry name" value="SBP_bac_5"/>
    <property type="match status" value="1"/>
</dbReference>
<dbReference type="Gene3D" id="3.10.105.10">
    <property type="entry name" value="Dipeptide-binding Protein, Domain 3"/>
    <property type="match status" value="1"/>
</dbReference>
<dbReference type="GO" id="GO:0043190">
    <property type="term" value="C:ATP-binding cassette (ABC) transporter complex"/>
    <property type="evidence" value="ECO:0007669"/>
    <property type="project" value="InterPro"/>
</dbReference>
<dbReference type="Gene3D" id="3.40.190.10">
    <property type="entry name" value="Periplasmic binding protein-like II"/>
    <property type="match status" value="1"/>
</dbReference>
<comment type="caution">
    <text evidence="3">The sequence shown here is derived from an EMBL/GenBank/DDBJ whole genome shotgun (WGS) entry which is preliminary data.</text>
</comment>
<organism evidence="3 4">
    <name type="scientific">Paenibacillus piri</name>
    <dbReference type="NCBI Taxonomy" id="2547395"/>
    <lineage>
        <taxon>Bacteria</taxon>
        <taxon>Bacillati</taxon>
        <taxon>Bacillota</taxon>
        <taxon>Bacilli</taxon>
        <taxon>Bacillales</taxon>
        <taxon>Paenibacillaceae</taxon>
        <taxon>Paenibacillus</taxon>
    </lineage>
</organism>
<protein>
    <submittedName>
        <fullName evidence="3">ABC transporter substrate-binding protein</fullName>
    </submittedName>
</protein>
<feature type="signal peptide" evidence="1">
    <location>
        <begin position="1"/>
        <end position="28"/>
    </location>
</feature>
<dbReference type="AlphaFoldDB" id="A0A4R5KET9"/>
<dbReference type="SUPFAM" id="SSF53850">
    <property type="entry name" value="Periplasmic binding protein-like II"/>
    <property type="match status" value="1"/>
</dbReference>
<dbReference type="PIRSF" id="PIRSF002741">
    <property type="entry name" value="MppA"/>
    <property type="match status" value="1"/>
</dbReference>
<keyword evidence="4" id="KW-1185">Reference proteome</keyword>
<dbReference type="EMBL" id="SMRT01000015">
    <property type="protein sequence ID" value="TDF93756.1"/>
    <property type="molecule type" value="Genomic_DNA"/>
</dbReference>
<feature type="chain" id="PRO_5039283364" evidence="1">
    <location>
        <begin position="29"/>
        <end position="648"/>
    </location>
</feature>
<reference evidence="3 4" key="1">
    <citation type="submission" date="2019-03" db="EMBL/GenBank/DDBJ databases">
        <title>This is whole genome sequence of Paenibacillus sp MS74 strain.</title>
        <authorList>
            <person name="Trinh H.N."/>
        </authorList>
    </citation>
    <scope>NUCLEOTIDE SEQUENCE [LARGE SCALE GENOMIC DNA]</scope>
    <source>
        <strain evidence="3 4">MS74</strain>
    </source>
</reference>
<name>A0A4R5KET9_9BACL</name>
<sequence>MLMRRRQANIIFCLIMSAVLLLTACTDAVPQNPTATDKNESSGTVKMTDVGTPRNETLIVDILNGRQADPQSMNPYMPGSVHTSAGLHQLMQSHLWEIDTVKGEQIPNLAASMPEPLDNTNTKFRFKVQEGLAWSDGVEFTAKDIEFTSDLVLKTKEFGFNGFYTSMVKTMKAVDNYTIEVETVKPETRLAQRLGVVIYGNSFKILPKHIWEKEDPTKFKFSNPIGVGPYKLKDRDPQGYWFLYEKREDWKKSDVGKLAGEPIPKYILFKSYGPEEKRIIAAIQHDMDVLQDITPESWDILRKKNEFARAWYKNFPYATMDDPCQRGMSFNTSKAPYNNPDVRWALALATDIKNVSMATFGGMLRVSPIQVPPIAVLQTNYHKPMVDWLKSFEISGGYKPFEESYGKDMVDMLKQQGIKDLPANNQLVDTFGIGWWKYDTVKASELLTKNGFTKKGEKWHKPDGSPWQLTINAPANFEIQSMRLAFAVADTWRKFGIDVNVQQMDSATFGTSESTGAFEVGSYWPSCGLLPDTTVQMQSWHKQYVVENGKQSPGNRNRWSNDRVSQLLDDLQGMKSSDPAVIKNITEINKEFVKELPFIPMFGTSKFVPVDTYYWEGFQTSENAYEGPWWWWSQFKYYLPHLKPTGKK</sequence>
<dbReference type="InterPro" id="IPR030678">
    <property type="entry name" value="Peptide/Ni-bd"/>
</dbReference>
<dbReference type="PROSITE" id="PS51257">
    <property type="entry name" value="PROKAR_LIPOPROTEIN"/>
    <property type="match status" value="1"/>
</dbReference>
<proteinExistence type="predicted"/>
<dbReference type="InterPro" id="IPR039424">
    <property type="entry name" value="SBP_5"/>
</dbReference>
<accession>A0A4R5KET9</accession>
<dbReference type="GO" id="GO:0042597">
    <property type="term" value="C:periplasmic space"/>
    <property type="evidence" value="ECO:0007669"/>
    <property type="project" value="UniProtKB-ARBA"/>
</dbReference>
<evidence type="ECO:0000313" key="4">
    <source>
        <dbReference type="Proteomes" id="UP000295636"/>
    </source>
</evidence>
<keyword evidence="1" id="KW-0732">Signal</keyword>
<gene>
    <name evidence="3" type="ORF">E1757_25505</name>
</gene>
<dbReference type="Proteomes" id="UP000295636">
    <property type="component" value="Unassembled WGS sequence"/>
</dbReference>
<dbReference type="OrthoDB" id="9796817at2"/>
<dbReference type="PANTHER" id="PTHR30290:SF65">
    <property type="entry name" value="MONOACYL PHOSPHATIDYLINOSITOL TETRAMANNOSIDE-BINDING PROTEIN LPQW-RELATED"/>
    <property type="match status" value="1"/>
</dbReference>
<dbReference type="GO" id="GO:0015833">
    <property type="term" value="P:peptide transport"/>
    <property type="evidence" value="ECO:0007669"/>
    <property type="project" value="TreeGrafter"/>
</dbReference>
<evidence type="ECO:0000256" key="1">
    <source>
        <dbReference type="SAM" id="SignalP"/>
    </source>
</evidence>
<feature type="domain" description="Solute-binding protein family 5" evidence="2">
    <location>
        <begin position="106"/>
        <end position="524"/>
    </location>
</feature>
<dbReference type="Gene3D" id="3.90.76.10">
    <property type="entry name" value="Dipeptide-binding Protein, Domain 1"/>
    <property type="match status" value="1"/>
</dbReference>
<evidence type="ECO:0000259" key="2">
    <source>
        <dbReference type="Pfam" id="PF00496"/>
    </source>
</evidence>
<dbReference type="InterPro" id="IPR000914">
    <property type="entry name" value="SBP_5_dom"/>
</dbReference>
<dbReference type="GO" id="GO:1904680">
    <property type="term" value="F:peptide transmembrane transporter activity"/>
    <property type="evidence" value="ECO:0007669"/>
    <property type="project" value="TreeGrafter"/>
</dbReference>
<dbReference type="CDD" id="cd08509">
    <property type="entry name" value="PBP2_TmCBP_oligosaccharides_like"/>
    <property type="match status" value="1"/>
</dbReference>
<dbReference type="PANTHER" id="PTHR30290">
    <property type="entry name" value="PERIPLASMIC BINDING COMPONENT OF ABC TRANSPORTER"/>
    <property type="match status" value="1"/>
</dbReference>